<dbReference type="Proteomes" id="UP001058974">
    <property type="component" value="Chromosome 3"/>
</dbReference>
<dbReference type="AlphaFoldDB" id="A0A9D5B0X2"/>
<organism evidence="3 4">
    <name type="scientific">Pisum sativum</name>
    <name type="common">Garden pea</name>
    <name type="synonym">Lathyrus oleraceus</name>
    <dbReference type="NCBI Taxonomy" id="3888"/>
    <lineage>
        <taxon>Eukaryota</taxon>
        <taxon>Viridiplantae</taxon>
        <taxon>Streptophyta</taxon>
        <taxon>Embryophyta</taxon>
        <taxon>Tracheophyta</taxon>
        <taxon>Spermatophyta</taxon>
        <taxon>Magnoliopsida</taxon>
        <taxon>eudicotyledons</taxon>
        <taxon>Gunneridae</taxon>
        <taxon>Pentapetalae</taxon>
        <taxon>rosids</taxon>
        <taxon>fabids</taxon>
        <taxon>Fabales</taxon>
        <taxon>Fabaceae</taxon>
        <taxon>Papilionoideae</taxon>
        <taxon>50 kb inversion clade</taxon>
        <taxon>NPAAA clade</taxon>
        <taxon>Hologalegina</taxon>
        <taxon>IRL clade</taxon>
        <taxon>Fabeae</taxon>
        <taxon>Lathyrus</taxon>
    </lineage>
</organism>
<comment type="caution">
    <text evidence="3">The sequence shown here is derived from an EMBL/GenBank/DDBJ whole genome shotgun (WGS) entry which is preliminary data.</text>
</comment>
<protein>
    <recommendedName>
        <fullName evidence="2">Aminotransferase-like plant mobile domain-containing protein</fullName>
    </recommendedName>
</protein>
<keyword evidence="4" id="KW-1185">Reference proteome</keyword>
<reference evidence="3 4" key="1">
    <citation type="journal article" date="2022" name="Nat. Genet.">
        <title>Improved pea reference genome and pan-genome highlight genomic features and evolutionary characteristics.</title>
        <authorList>
            <person name="Yang T."/>
            <person name="Liu R."/>
            <person name="Luo Y."/>
            <person name="Hu S."/>
            <person name="Wang D."/>
            <person name="Wang C."/>
            <person name="Pandey M.K."/>
            <person name="Ge S."/>
            <person name="Xu Q."/>
            <person name="Li N."/>
            <person name="Li G."/>
            <person name="Huang Y."/>
            <person name="Saxena R.K."/>
            <person name="Ji Y."/>
            <person name="Li M."/>
            <person name="Yan X."/>
            <person name="He Y."/>
            <person name="Liu Y."/>
            <person name="Wang X."/>
            <person name="Xiang C."/>
            <person name="Varshney R.K."/>
            <person name="Ding H."/>
            <person name="Gao S."/>
            <person name="Zong X."/>
        </authorList>
    </citation>
    <scope>NUCLEOTIDE SEQUENCE [LARGE SCALE GENOMIC DNA]</scope>
    <source>
        <strain evidence="3 4">cv. Zhongwan 6</strain>
    </source>
</reference>
<evidence type="ECO:0000256" key="1">
    <source>
        <dbReference type="SAM" id="MobiDB-lite"/>
    </source>
</evidence>
<feature type="domain" description="Aminotransferase-like plant mobile" evidence="2">
    <location>
        <begin position="157"/>
        <end position="360"/>
    </location>
</feature>
<accession>A0A9D5B0X2</accession>
<name>A0A9D5B0X2_PEA</name>
<evidence type="ECO:0000313" key="4">
    <source>
        <dbReference type="Proteomes" id="UP001058974"/>
    </source>
</evidence>
<evidence type="ECO:0000313" key="3">
    <source>
        <dbReference type="EMBL" id="KAI5425945.1"/>
    </source>
</evidence>
<gene>
    <name evidence="3" type="ORF">KIW84_031679</name>
</gene>
<feature type="compositionally biased region" description="Polar residues" evidence="1">
    <location>
        <begin position="472"/>
        <end position="483"/>
    </location>
</feature>
<evidence type="ECO:0000259" key="2">
    <source>
        <dbReference type="Pfam" id="PF10536"/>
    </source>
</evidence>
<dbReference type="EMBL" id="JAMSHJ010000003">
    <property type="protein sequence ID" value="KAI5425945.1"/>
    <property type="molecule type" value="Genomic_DNA"/>
</dbReference>
<dbReference type="GO" id="GO:0010073">
    <property type="term" value="P:meristem maintenance"/>
    <property type="evidence" value="ECO:0007669"/>
    <property type="project" value="InterPro"/>
</dbReference>
<dbReference type="InterPro" id="IPR044824">
    <property type="entry name" value="MAIN-like"/>
</dbReference>
<feature type="compositionally biased region" description="Basic residues" evidence="1">
    <location>
        <begin position="485"/>
        <end position="501"/>
    </location>
</feature>
<feature type="region of interest" description="Disordered" evidence="1">
    <location>
        <begin position="458"/>
        <end position="501"/>
    </location>
</feature>
<dbReference type="PANTHER" id="PTHR46033">
    <property type="entry name" value="PROTEIN MAIN-LIKE 2"/>
    <property type="match status" value="1"/>
</dbReference>
<sequence>MMLFLLCESLFERHLDLTLCLEKFQLVSPSNFLLWNFLANNMCLEREHAYHQREESEGSNHLLRPKNSPRKKKLVQDSRKVILLIVNSSERPERSIKRVPMDQTMEMDLDLSRSLVRMRHSCIPVNLSSINEKLTKTQRAHIECTPFKWAMGISNNFSISGGLLWELVSRWDVRSRGFRVRDKIVPFTPVDVSFALGLSIVGKSLVVEEDQQCETLDLFKGADITINNIRKQLRYHKKKLVNFVRLYILLAFAEFYFPKTGNKVFTGFVKQLDDLDSLDAHSWGIAVYNFVVSSLCESSVVLKEGKNKAQRHLNGCAAILQIWAFNHLSLGKAPTVSRFSFPRVLNWPVISMQKKNIEKAFEKNMIIDRVVATEEELKYDIVNAALFEQEQQFVDVINYHRLVVENKDFKERIAVLEYKVRMMKEARVNTPFEEEVVQDDRQLVNFITEDEVGTLAGDVGHNTPFNDDANVAENQSKSKSNMATRMRKKPRKCGKRTRLNL</sequence>
<dbReference type="PANTHER" id="PTHR46033:SF8">
    <property type="entry name" value="PROTEIN MAINTENANCE OF MERISTEMS-LIKE"/>
    <property type="match status" value="1"/>
</dbReference>
<proteinExistence type="predicted"/>
<dbReference type="Pfam" id="PF10536">
    <property type="entry name" value="PMD"/>
    <property type="match status" value="1"/>
</dbReference>
<dbReference type="InterPro" id="IPR019557">
    <property type="entry name" value="AminoTfrase-like_pln_mobile"/>
</dbReference>
<dbReference type="Gramene" id="Psat03G0167900-T1">
    <property type="protein sequence ID" value="KAI5425945.1"/>
    <property type="gene ID" value="KIW84_031679"/>
</dbReference>